<dbReference type="PROSITE" id="PS50041">
    <property type="entry name" value="C_TYPE_LECTIN_2"/>
    <property type="match status" value="1"/>
</dbReference>
<dbReference type="InterPro" id="IPR001304">
    <property type="entry name" value="C-type_lectin-like"/>
</dbReference>
<evidence type="ECO:0000313" key="3">
    <source>
        <dbReference type="EMBL" id="KAK7099589.1"/>
    </source>
</evidence>
<dbReference type="InterPro" id="IPR003609">
    <property type="entry name" value="Pan_app"/>
</dbReference>
<gene>
    <name evidence="3" type="ORF">V1264_003705</name>
</gene>
<evidence type="ECO:0000313" key="4">
    <source>
        <dbReference type="Proteomes" id="UP001374579"/>
    </source>
</evidence>
<dbReference type="Pfam" id="PF00024">
    <property type="entry name" value="PAN_1"/>
    <property type="match status" value="1"/>
</dbReference>
<proteinExistence type="predicted"/>
<dbReference type="EMBL" id="JBAMIC010000012">
    <property type="protein sequence ID" value="KAK7099589.1"/>
    <property type="molecule type" value="Genomic_DNA"/>
</dbReference>
<dbReference type="InterPro" id="IPR016186">
    <property type="entry name" value="C-type_lectin-like/link_sf"/>
</dbReference>
<protein>
    <recommendedName>
        <fullName evidence="2">C-type lectin domain-containing protein</fullName>
    </recommendedName>
</protein>
<feature type="domain" description="C-type lectin" evidence="2">
    <location>
        <begin position="30"/>
        <end position="149"/>
    </location>
</feature>
<feature type="signal peptide" evidence="1">
    <location>
        <begin position="1"/>
        <end position="22"/>
    </location>
</feature>
<dbReference type="PANTHER" id="PTHR22803">
    <property type="entry name" value="MANNOSE, PHOSPHOLIPASE, LECTIN RECEPTOR RELATED"/>
    <property type="match status" value="1"/>
</dbReference>
<dbReference type="AlphaFoldDB" id="A0AAN9G9L2"/>
<organism evidence="3 4">
    <name type="scientific">Littorina saxatilis</name>
    <dbReference type="NCBI Taxonomy" id="31220"/>
    <lineage>
        <taxon>Eukaryota</taxon>
        <taxon>Metazoa</taxon>
        <taxon>Spiralia</taxon>
        <taxon>Lophotrochozoa</taxon>
        <taxon>Mollusca</taxon>
        <taxon>Gastropoda</taxon>
        <taxon>Caenogastropoda</taxon>
        <taxon>Littorinimorpha</taxon>
        <taxon>Littorinoidea</taxon>
        <taxon>Littorinidae</taxon>
        <taxon>Littorina</taxon>
    </lineage>
</organism>
<dbReference type="InterPro" id="IPR016187">
    <property type="entry name" value="CTDL_fold"/>
</dbReference>
<dbReference type="Proteomes" id="UP001374579">
    <property type="component" value="Unassembled WGS sequence"/>
</dbReference>
<accession>A0AAN9G9L2</accession>
<evidence type="ECO:0000259" key="2">
    <source>
        <dbReference type="PROSITE" id="PS50041"/>
    </source>
</evidence>
<dbReference type="SUPFAM" id="SSF56436">
    <property type="entry name" value="C-type lectin-like"/>
    <property type="match status" value="1"/>
</dbReference>
<feature type="chain" id="PRO_5042849069" description="C-type lectin domain-containing protein" evidence="1">
    <location>
        <begin position="23"/>
        <end position="240"/>
    </location>
</feature>
<reference evidence="3 4" key="1">
    <citation type="submission" date="2024-02" db="EMBL/GenBank/DDBJ databases">
        <title>Chromosome-scale genome assembly of the rough periwinkle Littorina saxatilis.</title>
        <authorList>
            <person name="De Jode A."/>
            <person name="Faria R."/>
            <person name="Formenti G."/>
            <person name="Sims Y."/>
            <person name="Smith T.P."/>
            <person name="Tracey A."/>
            <person name="Wood J.M.D."/>
            <person name="Zagrodzka Z.B."/>
            <person name="Johannesson K."/>
            <person name="Butlin R.K."/>
            <person name="Leder E.H."/>
        </authorList>
    </citation>
    <scope>NUCLEOTIDE SEQUENCE [LARGE SCALE GENOMIC DNA]</scope>
    <source>
        <strain evidence="3">Snail1</strain>
        <tissue evidence="3">Muscle</tissue>
    </source>
</reference>
<name>A0AAN9G9L2_9CAEN</name>
<dbReference type="Gene3D" id="3.10.100.10">
    <property type="entry name" value="Mannose-Binding Protein A, subunit A"/>
    <property type="match status" value="1"/>
</dbReference>
<evidence type="ECO:0000256" key="1">
    <source>
        <dbReference type="SAM" id="SignalP"/>
    </source>
</evidence>
<sequence length="240" mass="26634">MRTRLRHPVLVCCLTLLTEIQCCPGGWTQAGSLCLTYHAERKSWDDAQSACSDMQGHLVKVKDAAENAALVQFRTSQAQRNNPVWLGMLRTTTGSWQWYDGKTVTWASWEGGTEAASMGDSTCGQLTDSGGRNDWSAYPCSVPLSFVCHFTENEPSTPEPTEKSQKWRRLGTKGEYSGKEILMTVASSSRINCVGQCQSTLNCDAVGYHRNTDTCQLITGRVSTNQMTESASWELWLQNQ</sequence>
<dbReference type="SMART" id="SM00034">
    <property type="entry name" value="CLECT"/>
    <property type="match status" value="1"/>
</dbReference>
<keyword evidence="1" id="KW-0732">Signal</keyword>
<keyword evidence="4" id="KW-1185">Reference proteome</keyword>
<dbReference type="Pfam" id="PF00059">
    <property type="entry name" value="Lectin_C"/>
    <property type="match status" value="1"/>
</dbReference>
<dbReference type="InterPro" id="IPR050111">
    <property type="entry name" value="C-type_lectin/snaclec_domain"/>
</dbReference>
<comment type="caution">
    <text evidence="3">The sequence shown here is derived from an EMBL/GenBank/DDBJ whole genome shotgun (WGS) entry which is preliminary data.</text>
</comment>